<evidence type="ECO:0000256" key="7">
    <source>
        <dbReference type="ARBA" id="ARBA00039680"/>
    </source>
</evidence>
<dbReference type="InterPro" id="IPR036526">
    <property type="entry name" value="C-N_Hydrolase_sf"/>
</dbReference>
<dbReference type="EC" id="3.5.1.12" evidence="6"/>
<feature type="chain" id="PRO_5044338590" description="Biotinidase" evidence="10">
    <location>
        <begin position="23"/>
        <end position="520"/>
    </location>
</feature>
<reference evidence="12" key="2">
    <citation type="submission" date="2025-08" db="UniProtKB">
        <authorList>
            <consortium name="Ensembl"/>
        </authorList>
    </citation>
    <scope>IDENTIFICATION</scope>
</reference>
<feature type="active site" description="Proton donor" evidence="9">
    <location>
        <position position="184"/>
    </location>
</feature>
<comment type="function">
    <text evidence="5">Catalytic release of biotin from biocytin, the product of biotin-dependent carboxylases degradation.</text>
</comment>
<keyword evidence="13" id="KW-1185">Reference proteome</keyword>
<dbReference type="Pfam" id="PF19018">
    <property type="entry name" value="Vanin_C"/>
    <property type="match status" value="1"/>
</dbReference>
<dbReference type="Ensembl" id="ENSDCDT00010062396.1">
    <property type="protein sequence ID" value="ENSDCDP00010051926.1"/>
    <property type="gene ID" value="ENSDCDG00010030461.1"/>
</dbReference>
<feature type="domain" description="CN hydrolase" evidence="11">
    <location>
        <begin position="40"/>
        <end position="311"/>
    </location>
</feature>
<dbReference type="InterPro" id="IPR003010">
    <property type="entry name" value="C-N_Hydrolase"/>
</dbReference>
<evidence type="ECO:0000256" key="2">
    <source>
        <dbReference type="ARBA" id="ARBA00022729"/>
    </source>
</evidence>
<evidence type="ECO:0000256" key="10">
    <source>
        <dbReference type="SAM" id="SignalP"/>
    </source>
</evidence>
<evidence type="ECO:0000256" key="3">
    <source>
        <dbReference type="ARBA" id="ARBA00022801"/>
    </source>
</evidence>
<evidence type="ECO:0000256" key="5">
    <source>
        <dbReference type="ARBA" id="ARBA00037073"/>
    </source>
</evidence>
<dbReference type="GO" id="GO:0047708">
    <property type="term" value="F:biotinidase activity"/>
    <property type="evidence" value="ECO:0007669"/>
    <property type="project" value="UniProtKB-EC"/>
</dbReference>
<dbReference type="PIRSF" id="PIRSF011861">
    <property type="entry name" value="Biotinidase"/>
    <property type="match status" value="1"/>
</dbReference>
<accession>A0AAY4E4U9</accession>
<dbReference type="Pfam" id="PF00795">
    <property type="entry name" value="CN_hydrolase"/>
    <property type="match status" value="1"/>
</dbReference>
<sequence length="520" mass="56854">MRLRWPVLLRAALCATLLVVRAAEPRYSYVAAVYEHRVELNPNPRETLGRRAALEHAQKNLDVLEEQAGRAAQQGVQIIVFPEDAIQGFNFTRASIASYLETVPDPGLVTWCPCAEPTRFPDTEILQRLSCIARRNRLYLVANMAGRQPCDPTTDAHCPSDGRYQFNTDVVFSDDGALVARYHKQNLYFEAAFDAPRAAELVTFSTPFAGRFGVLTCFDLLFRAPAVALVEELGVRQLVYPTAWMNQLPLLSAVQIQRSFSYGAGVTLLAANIRAADLGMTGSGVYTPWHAVYHHDAAGETGRLLVGTVPVLDPAMMGEGVENPGSAVAPFSGRVRQGSDGSHDGWHATGWHFKSQGGSCGQEPPVFTSTMMYDNFTLSPLQGVRGNLSICHGTLCCHLLFRRSAASQEELYALGVFQGLHVVHGVYFLEVCALVRCAGTDFASCGEEIDHSRSLIDFRLEGNFSSRHIFPGILGSGMVLDVPDESGRGTDGQFYMSRAGMTTGLVTAVLYSRVYEKDGE</sequence>
<organism evidence="12 13">
    <name type="scientific">Denticeps clupeoides</name>
    <name type="common">denticle herring</name>
    <dbReference type="NCBI Taxonomy" id="299321"/>
    <lineage>
        <taxon>Eukaryota</taxon>
        <taxon>Metazoa</taxon>
        <taxon>Chordata</taxon>
        <taxon>Craniata</taxon>
        <taxon>Vertebrata</taxon>
        <taxon>Euteleostomi</taxon>
        <taxon>Actinopterygii</taxon>
        <taxon>Neopterygii</taxon>
        <taxon>Teleostei</taxon>
        <taxon>Clupei</taxon>
        <taxon>Clupeiformes</taxon>
        <taxon>Denticipitoidei</taxon>
        <taxon>Denticipitidae</taxon>
        <taxon>Denticeps</taxon>
    </lineage>
</organism>
<dbReference type="RefSeq" id="XP_028819380.1">
    <property type="nucleotide sequence ID" value="XM_028963547.1"/>
</dbReference>
<feature type="signal peptide" evidence="10">
    <location>
        <begin position="1"/>
        <end position="22"/>
    </location>
</feature>
<keyword evidence="3" id="KW-0378">Hydrolase</keyword>
<comment type="catalytic activity">
    <reaction evidence="8">
        <text>biocytin + H2O = biotin + L-lysine</text>
        <dbReference type="Rhea" id="RHEA:77171"/>
        <dbReference type="ChEBI" id="CHEBI:15377"/>
        <dbReference type="ChEBI" id="CHEBI:32551"/>
        <dbReference type="ChEBI" id="CHEBI:57586"/>
        <dbReference type="ChEBI" id="CHEBI:195545"/>
        <dbReference type="EC" id="3.5.1.12"/>
    </reaction>
</comment>
<dbReference type="InterPro" id="IPR043957">
    <property type="entry name" value="Vanin_C"/>
</dbReference>
<name>A0AAY4E4U9_9TELE</name>
<proteinExistence type="inferred from homology"/>
<keyword evidence="2 10" id="KW-0732">Signal</keyword>
<gene>
    <name evidence="12" type="primary">BTD</name>
</gene>
<dbReference type="CDD" id="cd07567">
    <property type="entry name" value="biotinidase_like"/>
    <property type="match status" value="1"/>
</dbReference>
<dbReference type="GeneTree" id="ENSGT00390000013823"/>
<feature type="active site" description="Nucleophile" evidence="9">
    <location>
        <position position="217"/>
    </location>
</feature>
<dbReference type="PROSITE" id="PS50263">
    <property type="entry name" value="CN_HYDROLASE"/>
    <property type="match status" value="1"/>
</dbReference>
<comment type="similarity">
    <text evidence="1">Belongs to the carbon-nitrogen hydrolase superfamily. BTD/VNN family.</text>
</comment>
<dbReference type="Proteomes" id="UP000694580">
    <property type="component" value="Chromosome 20"/>
</dbReference>
<evidence type="ECO:0000256" key="1">
    <source>
        <dbReference type="ARBA" id="ARBA00008225"/>
    </source>
</evidence>
<dbReference type="GeneID" id="114769992"/>
<dbReference type="InterPro" id="IPR040154">
    <property type="entry name" value="Biotinidase/VNN"/>
</dbReference>
<evidence type="ECO:0000256" key="9">
    <source>
        <dbReference type="PIRSR" id="PIRSR011861-1"/>
    </source>
</evidence>
<dbReference type="SUPFAM" id="SSF56317">
    <property type="entry name" value="Carbon-nitrogen hydrolase"/>
    <property type="match status" value="1"/>
</dbReference>
<dbReference type="AlphaFoldDB" id="A0AAY4E4U9"/>
<dbReference type="PANTHER" id="PTHR10609:SF14">
    <property type="entry name" value="BIOTINIDASE"/>
    <property type="match status" value="1"/>
</dbReference>
<keyword evidence="4" id="KW-0325">Glycoprotein</keyword>
<protein>
    <recommendedName>
        <fullName evidence="7">Biotinidase</fullName>
        <ecNumber evidence="6">3.5.1.12</ecNumber>
    </recommendedName>
</protein>
<evidence type="ECO:0000313" key="13">
    <source>
        <dbReference type="Proteomes" id="UP000694580"/>
    </source>
</evidence>
<feature type="active site" description="Proton acceptor" evidence="9">
    <location>
        <position position="83"/>
    </location>
</feature>
<evidence type="ECO:0000256" key="8">
    <source>
        <dbReference type="ARBA" id="ARBA00043697"/>
    </source>
</evidence>
<dbReference type="PANTHER" id="PTHR10609">
    <property type="entry name" value="BIOTINIDASE-RELATED"/>
    <property type="match status" value="1"/>
</dbReference>
<reference evidence="12 13" key="1">
    <citation type="submission" date="2020-06" db="EMBL/GenBank/DDBJ databases">
        <authorList>
            <consortium name="Wellcome Sanger Institute Data Sharing"/>
        </authorList>
    </citation>
    <scope>NUCLEOTIDE SEQUENCE [LARGE SCALE GENOMIC DNA]</scope>
</reference>
<evidence type="ECO:0000256" key="6">
    <source>
        <dbReference type="ARBA" id="ARBA00039012"/>
    </source>
</evidence>
<reference evidence="12" key="3">
    <citation type="submission" date="2025-09" db="UniProtKB">
        <authorList>
            <consortium name="Ensembl"/>
        </authorList>
    </citation>
    <scope>IDENTIFICATION</scope>
</reference>
<evidence type="ECO:0000256" key="4">
    <source>
        <dbReference type="ARBA" id="ARBA00023180"/>
    </source>
</evidence>
<dbReference type="FunFam" id="3.60.110.10:FF:000001">
    <property type="entry name" value="biotinidase isoform X1"/>
    <property type="match status" value="1"/>
</dbReference>
<evidence type="ECO:0000259" key="11">
    <source>
        <dbReference type="PROSITE" id="PS50263"/>
    </source>
</evidence>
<dbReference type="InterPro" id="IPR012101">
    <property type="entry name" value="Biotinidase-like_euk"/>
</dbReference>
<dbReference type="Gene3D" id="3.60.110.10">
    <property type="entry name" value="Carbon-nitrogen hydrolase"/>
    <property type="match status" value="1"/>
</dbReference>
<evidence type="ECO:0000313" key="12">
    <source>
        <dbReference type="Ensembl" id="ENSDCDP00010051926.1"/>
    </source>
</evidence>